<keyword evidence="4" id="KW-1185">Reference proteome</keyword>
<comment type="caution">
    <text evidence="3">The sequence shown here is derived from an EMBL/GenBank/DDBJ whole genome shotgun (WGS) entry which is preliminary data.</text>
</comment>
<organism evidence="3 4">
    <name type="scientific">Nocardia rhamnosiphila</name>
    <dbReference type="NCBI Taxonomy" id="426716"/>
    <lineage>
        <taxon>Bacteria</taxon>
        <taxon>Bacillati</taxon>
        <taxon>Actinomycetota</taxon>
        <taxon>Actinomycetes</taxon>
        <taxon>Mycobacteriales</taxon>
        <taxon>Nocardiaceae</taxon>
        <taxon>Nocardia</taxon>
    </lineage>
</organism>
<dbReference type="Proteomes" id="UP001550628">
    <property type="component" value="Unassembled WGS sequence"/>
</dbReference>
<evidence type="ECO:0000313" key="4">
    <source>
        <dbReference type="Proteomes" id="UP001550628"/>
    </source>
</evidence>
<sequence length="102" mass="10969">MLTVQEPQGRSSFVTGNTIRSNGCPAAAVRPERRAAEPVVLLPEEMSVREETEQLRKPSAALAVAAMMGLLIVVLLVASHGKGDDGDRRSRPIEKSSTSQEQ</sequence>
<keyword evidence="2" id="KW-0472">Membrane</keyword>
<feature type="compositionally biased region" description="Basic and acidic residues" evidence="1">
    <location>
        <begin position="81"/>
        <end position="94"/>
    </location>
</feature>
<dbReference type="RefSeq" id="WP_156058868.1">
    <property type="nucleotide sequence ID" value="NZ_JBEYBD010000002.1"/>
</dbReference>
<gene>
    <name evidence="3" type="ORF">ABZ510_01545</name>
</gene>
<feature type="region of interest" description="Disordered" evidence="1">
    <location>
        <begin position="81"/>
        <end position="102"/>
    </location>
</feature>
<evidence type="ECO:0000256" key="2">
    <source>
        <dbReference type="SAM" id="Phobius"/>
    </source>
</evidence>
<protein>
    <submittedName>
        <fullName evidence="3">Uncharacterized protein</fullName>
    </submittedName>
</protein>
<proteinExistence type="predicted"/>
<reference evidence="3 4" key="1">
    <citation type="submission" date="2024-06" db="EMBL/GenBank/DDBJ databases">
        <title>The Natural Products Discovery Center: Release of the First 8490 Sequenced Strains for Exploring Actinobacteria Biosynthetic Diversity.</title>
        <authorList>
            <person name="Kalkreuter E."/>
            <person name="Kautsar S.A."/>
            <person name="Yang D."/>
            <person name="Bader C.D."/>
            <person name="Teijaro C.N."/>
            <person name="Fluegel L."/>
            <person name="Davis C.M."/>
            <person name="Simpson J.R."/>
            <person name="Lauterbach L."/>
            <person name="Steele A.D."/>
            <person name="Gui C."/>
            <person name="Meng S."/>
            <person name="Li G."/>
            <person name="Viehrig K."/>
            <person name="Ye F."/>
            <person name="Su P."/>
            <person name="Kiefer A.F."/>
            <person name="Nichols A."/>
            <person name="Cepeda A.J."/>
            <person name="Yan W."/>
            <person name="Fan B."/>
            <person name="Jiang Y."/>
            <person name="Adhikari A."/>
            <person name="Zheng C.-J."/>
            <person name="Schuster L."/>
            <person name="Cowan T.M."/>
            <person name="Smanski M.J."/>
            <person name="Chevrette M.G."/>
            <person name="De Carvalho L.P.S."/>
            <person name="Shen B."/>
        </authorList>
    </citation>
    <scope>NUCLEOTIDE SEQUENCE [LARGE SCALE GENOMIC DNA]</scope>
    <source>
        <strain evidence="3 4">NPDC019708</strain>
    </source>
</reference>
<dbReference type="GeneID" id="96243878"/>
<evidence type="ECO:0000256" key="1">
    <source>
        <dbReference type="SAM" id="MobiDB-lite"/>
    </source>
</evidence>
<feature type="region of interest" description="Disordered" evidence="1">
    <location>
        <begin position="1"/>
        <end position="32"/>
    </location>
</feature>
<accession>A0ABV2WI14</accession>
<keyword evidence="2" id="KW-0812">Transmembrane</keyword>
<keyword evidence="2" id="KW-1133">Transmembrane helix</keyword>
<name>A0ABV2WI14_9NOCA</name>
<feature type="transmembrane region" description="Helical" evidence="2">
    <location>
        <begin position="60"/>
        <end position="81"/>
    </location>
</feature>
<evidence type="ECO:0000313" key="3">
    <source>
        <dbReference type="EMBL" id="MEU1950520.1"/>
    </source>
</evidence>
<dbReference type="EMBL" id="JBEYBF010000001">
    <property type="protein sequence ID" value="MEU1950520.1"/>
    <property type="molecule type" value="Genomic_DNA"/>
</dbReference>
<feature type="compositionally biased region" description="Polar residues" evidence="1">
    <location>
        <begin position="1"/>
        <end position="21"/>
    </location>
</feature>